<dbReference type="Gene3D" id="3.40.50.10190">
    <property type="entry name" value="BRCT domain"/>
    <property type="match status" value="1"/>
</dbReference>
<evidence type="ECO:0000259" key="7">
    <source>
        <dbReference type="PROSITE" id="PS50172"/>
    </source>
</evidence>
<comment type="subcellular location">
    <subcellularLocation>
        <location evidence="1">Nucleus</location>
    </subcellularLocation>
</comment>
<keyword evidence="4" id="KW-0234">DNA repair</keyword>
<organism evidence="8 9">
    <name type="scientific">Gnathostoma spinigerum</name>
    <dbReference type="NCBI Taxonomy" id="75299"/>
    <lineage>
        <taxon>Eukaryota</taxon>
        <taxon>Metazoa</taxon>
        <taxon>Ecdysozoa</taxon>
        <taxon>Nematoda</taxon>
        <taxon>Chromadorea</taxon>
        <taxon>Rhabditida</taxon>
        <taxon>Spirurina</taxon>
        <taxon>Gnathostomatomorpha</taxon>
        <taxon>Gnathostomatoidea</taxon>
        <taxon>Gnathostomatidae</taxon>
        <taxon>Gnathostoma</taxon>
    </lineage>
</organism>
<dbReference type="Pfam" id="PF12738">
    <property type="entry name" value="PTCB-BRCT"/>
    <property type="match status" value="1"/>
</dbReference>
<evidence type="ECO:0000313" key="8">
    <source>
        <dbReference type="EMBL" id="MFH4983329.1"/>
    </source>
</evidence>
<dbReference type="FunFam" id="2.60.120.260:FF:000025">
    <property type="entry name" value="DNA repair protein XRCC1 isoform X1"/>
    <property type="match status" value="1"/>
</dbReference>
<feature type="compositionally biased region" description="Basic and acidic residues" evidence="6">
    <location>
        <begin position="229"/>
        <end position="279"/>
    </location>
</feature>
<evidence type="ECO:0000256" key="2">
    <source>
        <dbReference type="ARBA" id="ARBA00022737"/>
    </source>
</evidence>
<evidence type="ECO:0000256" key="3">
    <source>
        <dbReference type="ARBA" id="ARBA00022763"/>
    </source>
</evidence>
<dbReference type="CDD" id="cd17725">
    <property type="entry name" value="BRCT_XRCC1_rpt1"/>
    <property type="match status" value="1"/>
</dbReference>
<dbReference type="Proteomes" id="UP001608902">
    <property type="component" value="Unassembled WGS sequence"/>
</dbReference>
<accession>A0ABD6F0R2</accession>
<dbReference type="SUPFAM" id="SSF49785">
    <property type="entry name" value="Galactose-binding domain-like"/>
    <property type="match status" value="1"/>
</dbReference>
<dbReference type="InterPro" id="IPR001357">
    <property type="entry name" value="BRCT_dom"/>
</dbReference>
<feature type="compositionally biased region" description="Polar residues" evidence="6">
    <location>
        <begin position="202"/>
        <end position="221"/>
    </location>
</feature>
<keyword evidence="5" id="KW-0539">Nucleus</keyword>
<dbReference type="InterPro" id="IPR002706">
    <property type="entry name" value="Xrcc1_N"/>
</dbReference>
<comment type="caution">
    <text evidence="8">The sequence shown here is derived from an EMBL/GenBank/DDBJ whole genome shotgun (WGS) entry which is preliminary data.</text>
</comment>
<dbReference type="GO" id="GO:0006281">
    <property type="term" value="P:DNA repair"/>
    <property type="evidence" value="ECO:0007669"/>
    <property type="project" value="UniProtKB-KW"/>
</dbReference>
<dbReference type="Pfam" id="PF01834">
    <property type="entry name" value="XRCC1_N"/>
    <property type="match status" value="1"/>
</dbReference>
<dbReference type="GO" id="GO:0005634">
    <property type="term" value="C:nucleus"/>
    <property type="evidence" value="ECO:0007669"/>
    <property type="project" value="UniProtKB-SubCell"/>
</dbReference>
<evidence type="ECO:0000256" key="1">
    <source>
        <dbReference type="ARBA" id="ARBA00004123"/>
    </source>
</evidence>
<name>A0ABD6F0R2_9BILA</name>
<dbReference type="InterPro" id="IPR045080">
    <property type="entry name" value="BRCT_XRCC1_rpt1"/>
</dbReference>
<reference evidence="8 9" key="1">
    <citation type="submission" date="2024-08" db="EMBL/GenBank/DDBJ databases">
        <title>Gnathostoma spinigerum genome.</title>
        <authorList>
            <person name="Gonzalez-Bertolin B."/>
            <person name="Monzon S."/>
            <person name="Zaballos A."/>
            <person name="Jimenez P."/>
            <person name="Dekumyoy P."/>
            <person name="Varona S."/>
            <person name="Cuesta I."/>
            <person name="Sumanam S."/>
            <person name="Adisakwattana P."/>
            <person name="Gasser R.B."/>
            <person name="Hernandez-Gonzalez A."/>
            <person name="Young N.D."/>
            <person name="Perteguer M.J."/>
        </authorList>
    </citation>
    <scope>NUCLEOTIDE SEQUENCE [LARGE SCALE GENOMIC DNA]</scope>
    <source>
        <strain evidence="8">AL3</strain>
        <tissue evidence="8">Liver</tissue>
    </source>
</reference>
<evidence type="ECO:0000256" key="4">
    <source>
        <dbReference type="ARBA" id="ARBA00023204"/>
    </source>
</evidence>
<feature type="domain" description="BRCT" evidence="7">
    <location>
        <begin position="285"/>
        <end position="372"/>
    </location>
</feature>
<dbReference type="AlphaFoldDB" id="A0ABD6F0R2"/>
<proteinExistence type="predicted"/>
<gene>
    <name evidence="8" type="ORF">AB6A40_010038</name>
</gene>
<dbReference type="InterPro" id="IPR008979">
    <property type="entry name" value="Galactose-bd-like_sf"/>
</dbReference>
<feature type="compositionally biased region" description="Basic and acidic residues" evidence="6">
    <location>
        <begin position="189"/>
        <end position="201"/>
    </location>
</feature>
<evidence type="ECO:0000313" key="9">
    <source>
        <dbReference type="Proteomes" id="UP001608902"/>
    </source>
</evidence>
<protein>
    <recommendedName>
        <fullName evidence="7">BRCT domain-containing protein</fullName>
    </recommendedName>
</protein>
<dbReference type="EMBL" id="JBGFUD010011897">
    <property type="protein sequence ID" value="MFH4983329.1"/>
    <property type="molecule type" value="Genomic_DNA"/>
</dbReference>
<dbReference type="PROSITE" id="PS50172">
    <property type="entry name" value="BRCT"/>
    <property type="match status" value="1"/>
</dbReference>
<evidence type="ECO:0000256" key="6">
    <source>
        <dbReference type="SAM" id="MobiDB-lite"/>
    </source>
</evidence>
<dbReference type="PANTHER" id="PTHR11370:SF5">
    <property type="entry name" value="DNA REPAIR PROTEIN XRCC1"/>
    <property type="match status" value="1"/>
</dbReference>
<keyword evidence="9" id="KW-1185">Reference proteome</keyword>
<dbReference type="PANTHER" id="PTHR11370">
    <property type="entry name" value="DNA-REPAIR PROTEIN XRCC1"/>
    <property type="match status" value="1"/>
</dbReference>
<sequence length="373" mass="42564">MPAVNIKFIVSSSESERNFEAENLLRKDANSRTKWKGKAGASSNSVVFQLEREVELESLDIGNESSALIEIFVAKSADNERVYHVLIPSTSLMSPMESRLQRNGNRVTMFSRRDMIQSVAKQKWDIVKVSCCQPFNDKIPYGLSFITFIAAGNVEKKDTEFVKKPMERSMDQKFDKRLETSTDKCIKMLKEKQTERKDQRVSDVNSKGFSNEPSSNDSTSPIVKRKKSKEPEGKEEKSATDTKVNEENVEKANVINEKKVDKSKEKVVHNPPKHVDNKESSTSAPFNKILSGVRFTLSGYKNPLRSQLRQKAKEMGAFYEPDWTARCTHLICAFRNTPKFRQVGSKGIIVSERWIDSCYTKKKRLPERLFALV</sequence>
<keyword evidence="3" id="KW-0227">DNA damage</keyword>
<dbReference type="SMART" id="SM00292">
    <property type="entry name" value="BRCT"/>
    <property type="match status" value="1"/>
</dbReference>
<evidence type="ECO:0000256" key="5">
    <source>
        <dbReference type="ARBA" id="ARBA00023242"/>
    </source>
</evidence>
<dbReference type="Gene3D" id="2.60.120.260">
    <property type="entry name" value="Galactose-binding domain-like"/>
    <property type="match status" value="1"/>
</dbReference>
<dbReference type="SUPFAM" id="SSF52113">
    <property type="entry name" value="BRCT domain"/>
    <property type="match status" value="1"/>
</dbReference>
<feature type="region of interest" description="Disordered" evidence="6">
    <location>
        <begin position="189"/>
        <end position="283"/>
    </location>
</feature>
<dbReference type="InterPro" id="IPR036420">
    <property type="entry name" value="BRCT_dom_sf"/>
</dbReference>
<keyword evidence="2" id="KW-0677">Repeat</keyword>